<dbReference type="InterPro" id="IPR008567">
    <property type="entry name" value="BKACE"/>
</dbReference>
<keyword evidence="4" id="KW-0862">Zinc</keyword>
<keyword evidence="3" id="KW-0479">Metal-binding</keyword>
<dbReference type="GO" id="GO:0043720">
    <property type="term" value="F:3-keto-5-aminohexanoate cleavage activity"/>
    <property type="evidence" value="ECO:0007669"/>
    <property type="project" value="InterPro"/>
</dbReference>
<dbReference type="eggNOG" id="COG3246">
    <property type="taxonomic scope" value="Bacteria"/>
</dbReference>
<evidence type="ECO:0000313" key="6">
    <source>
        <dbReference type="Proteomes" id="UP000017819"/>
    </source>
</evidence>
<dbReference type="STRING" id="631454.N177_2132"/>
<keyword evidence="6" id="KW-1185">Reference proteome</keyword>
<dbReference type="Proteomes" id="UP000017819">
    <property type="component" value="Unassembled WGS sequence"/>
</dbReference>
<name>V4RHI1_9HYPH</name>
<dbReference type="RefSeq" id="WP_023432262.1">
    <property type="nucleotide sequence ID" value="NZ_AWXZ01000029.1"/>
</dbReference>
<proteinExistence type="predicted"/>
<comment type="cofactor">
    <cofactor evidence="1">
        <name>Zn(2+)</name>
        <dbReference type="ChEBI" id="CHEBI:29105"/>
    </cofactor>
</comment>
<sequence length="277" mass="30320">MNRYPTYIMAAPNGARRTKRDHPNLPITIPELVEEAVRCLEAGACALHVHVRDADGGHILDAGLYREALAAIRAEVGSDLVLQATTEAVGRYGAAEQIALVRELKPEAVSVALREIYPEGSDPAPVSDIFNFMSDEAIWPQLILYDADDVRRFATLRHGDLFRQRRSSVLLVLGRYATNQMADPAELEVMLDALEPARDGVEWCVCAFGPAENEVARAVFAKGGHMRVGFENNLETASGERAEHTADLVRAAVAEAKAAGRSPMTATHLRRAIALWR</sequence>
<dbReference type="OrthoDB" id="9805277at2"/>
<dbReference type="EMBL" id="AWXZ01000029">
    <property type="protein sequence ID" value="ESR24809.1"/>
    <property type="molecule type" value="Genomic_DNA"/>
</dbReference>
<keyword evidence="2" id="KW-0808">Transferase</keyword>
<dbReference type="Pfam" id="PF05853">
    <property type="entry name" value="BKACE"/>
    <property type="match status" value="1"/>
</dbReference>
<dbReference type="Gene3D" id="3.20.20.70">
    <property type="entry name" value="Aldolase class I"/>
    <property type="match status" value="1"/>
</dbReference>
<dbReference type="InterPro" id="IPR013785">
    <property type="entry name" value="Aldolase_TIM"/>
</dbReference>
<evidence type="ECO:0000256" key="1">
    <source>
        <dbReference type="ARBA" id="ARBA00001947"/>
    </source>
</evidence>
<dbReference type="PANTHER" id="PTHR37418">
    <property type="entry name" value="3-KETO-5-AMINOHEXANOATE CLEAVAGE ENZYME-RELATED"/>
    <property type="match status" value="1"/>
</dbReference>
<gene>
    <name evidence="5" type="ORF">N177_2132</name>
</gene>
<evidence type="ECO:0000256" key="3">
    <source>
        <dbReference type="ARBA" id="ARBA00022723"/>
    </source>
</evidence>
<evidence type="ECO:0008006" key="7">
    <source>
        <dbReference type="Google" id="ProtNLM"/>
    </source>
</evidence>
<comment type="caution">
    <text evidence="5">The sequence shown here is derived from an EMBL/GenBank/DDBJ whole genome shotgun (WGS) entry which is preliminary data.</text>
</comment>
<evidence type="ECO:0000256" key="2">
    <source>
        <dbReference type="ARBA" id="ARBA00022679"/>
    </source>
</evidence>
<dbReference type="GO" id="GO:0046872">
    <property type="term" value="F:metal ion binding"/>
    <property type="evidence" value="ECO:0007669"/>
    <property type="project" value="UniProtKB-KW"/>
</dbReference>
<organism evidence="5 6">
    <name type="scientific">Lutibaculum baratangense AMV1</name>
    <dbReference type="NCBI Taxonomy" id="631454"/>
    <lineage>
        <taxon>Bacteria</taxon>
        <taxon>Pseudomonadati</taxon>
        <taxon>Pseudomonadota</taxon>
        <taxon>Alphaproteobacteria</taxon>
        <taxon>Hyphomicrobiales</taxon>
        <taxon>Tepidamorphaceae</taxon>
        <taxon>Lutibaculum</taxon>
    </lineage>
</organism>
<reference evidence="5 6" key="1">
    <citation type="journal article" date="2014" name="Genome Announc.">
        <title>Draft Genome Sequence of Lutibaculum baratangense Strain AMV1T, Isolated from a Mud Volcano in Andamans, India.</title>
        <authorList>
            <person name="Singh A."/>
            <person name="Sreenivas A."/>
            <person name="Sathyanarayana Reddy G."/>
            <person name="Pinnaka A.K."/>
            <person name="Shivaji S."/>
        </authorList>
    </citation>
    <scope>NUCLEOTIDE SEQUENCE [LARGE SCALE GENOMIC DNA]</scope>
    <source>
        <strain evidence="5 6">AMV1</strain>
    </source>
</reference>
<evidence type="ECO:0000256" key="4">
    <source>
        <dbReference type="ARBA" id="ARBA00022833"/>
    </source>
</evidence>
<dbReference type="PATRIC" id="fig|631454.5.peg.2101"/>
<evidence type="ECO:0000313" key="5">
    <source>
        <dbReference type="EMBL" id="ESR24809.1"/>
    </source>
</evidence>
<accession>V4RHI1</accession>
<dbReference type="PANTHER" id="PTHR37418:SF2">
    <property type="entry name" value="3-KETO-5-AMINOHEXANOATE CLEAVAGE ENZYME"/>
    <property type="match status" value="1"/>
</dbReference>
<dbReference type="AlphaFoldDB" id="V4RHI1"/>
<protein>
    <recommendedName>
        <fullName evidence="7">3-keto-5-aminohexanoate cleavage enzyme</fullName>
    </recommendedName>
</protein>